<protein>
    <submittedName>
        <fullName evidence="3">Type VI secretion system protein TssA</fullName>
    </submittedName>
</protein>
<dbReference type="InterPro" id="IPR010657">
    <property type="entry name" value="ImpA_N"/>
</dbReference>
<dbReference type="Pfam" id="PF16989">
    <property type="entry name" value="T6SS_VasJ"/>
    <property type="match status" value="1"/>
</dbReference>
<dbReference type="Pfam" id="PF06812">
    <property type="entry name" value="ImpA_N"/>
    <property type="match status" value="1"/>
</dbReference>
<feature type="region of interest" description="Disordered" evidence="1">
    <location>
        <begin position="506"/>
        <end position="559"/>
    </location>
</feature>
<feature type="compositionally biased region" description="Low complexity" evidence="1">
    <location>
        <begin position="468"/>
        <end position="481"/>
    </location>
</feature>
<dbReference type="PANTHER" id="PTHR37024:SF5">
    <property type="entry name" value="IMPA N-TERMINAL DOMAIN-CONTAINING PROTEIN"/>
    <property type="match status" value="1"/>
</dbReference>
<feature type="domain" description="ImpA N-terminal" evidence="2">
    <location>
        <begin position="9"/>
        <end position="118"/>
    </location>
</feature>
<feature type="region of interest" description="Disordered" evidence="1">
    <location>
        <begin position="443"/>
        <end position="481"/>
    </location>
</feature>
<keyword evidence="4" id="KW-1185">Reference proteome</keyword>
<dbReference type="Proteomes" id="UP001150924">
    <property type="component" value="Unassembled WGS sequence"/>
</dbReference>
<evidence type="ECO:0000256" key="1">
    <source>
        <dbReference type="SAM" id="MobiDB-lite"/>
    </source>
</evidence>
<reference evidence="3" key="1">
    <citation type="submission" date="2022-11" db="EMBL/GenBank/DDBJ databases">
        <title>Minimal conservation of predation-associated metabolite biosynthetic gene clusters underscores biosynthetic potential of Myxococcota including descriptions for ten novel species: Archangium lansinium sp. nov., Myxococcus landrumus sp. nov., Nannocystis bai.</title>
        <authorList>
            <person name="Ahearne A."/>
            <person name="Stevens C."/>
            <person name="Phillips K."/>
        </authorList>
    </citation>
    <scope>NUCLEOTIDE SEQUENCE</scope>
    <source>
        <strain evidence="3">Na p29</strain>
    </source>
</reference>
<feature type="compositionally biased region" description="Low complexity" evidence="1">
    <location>
        <begin position="183"/>
        <end position="281"/>
    </location>
</feature>
<evidence type="ECO:0000259" key="2">
    <source>
        <dbReference type="Pfam" id="PF06812"/>
    </source>
</evidence>
<dbReference type="PANTHER" id="PTHR37024">
    <property type="entry name" value="TYPE VI SECRETION SYSTEM DUF2094 AND IMPA-RELATED DOMAIN PROTEIN"/>
    <property type="match status" value="1"/>
</dbReference>
<dbReference type="RefSeq" id="WP_267776730.1">
    <property type="nucleotide sequence ID" value="NZ_JAPNKE010000002.1"/>
</dbReference>
<feature type="compositionally biased region" description="Basic residues" evidence="1">
    <location>
        <begin position="525"/>
        <end position="550"/>
    </location>
</feature>
<name>A0A9X3J2V3_9BACT</name>
<dbReference type="EMBL" id="JAPNKE010000002">
    <property type="protein sequence ID" value="MCY1013061.1"/>
    <property type="molecule type" value="Genomic_DNA"/>
</dbReference>
<accession>A0A9X3J2V3</accession>
<evidence type="ECO:0000313" key="4">
    <source>
        <dbReference type="Proteomes" id="UP001150924"/>
    </source>
</evidence>
<dbReference type="AlphaFoldDB" id="A0A9X3J2V3"/>
<gene>
    <name evidence="3" type="primary">tssA</name>
    <name evidence="3" type="ORF">OV079_47525</name>
</gene>
<proteinExistence type="predicted"/>
<comment type="caution">
    <text evidence="3">The sequence shown here is derived from an EMBL/GenBank/DDBJ whole genome shotgun (WGS) entry which is preliminary data.</text>
</comment>
<sequence length="602" mass="63474">MRVLAAPWLAPLAADPPCGPDPVAHEAFAELRAEVQKLSAIATTTVDWAMIEARSGELLQRHAKDLRLAAYFTLARHHRAGLTGLALGLTIAAELFDAHPAALHPRQPRARRLITEWLIAQVLTALHARRSPLPAGEFAALEAACDRLGAVLRERLGDDAPSQRPVREALQQLAPLEPETPADDASTSAADTTSPARSPSSPLSSPASPAAPSAFSSPLASPAATPPAASASPTNPAAGPASSAPAAPSPVSSPTAPAAPASATAGSSAGPANLSPAANAGTTTAPPIAPVVVQTATSVAAPADLAQIDRFLDATDDALVHAARSLREAQPADPRAYRLLRIGIWLRLASPPPTRPDGNTAISGLVERDRAALDELAARQRWLDLLHRSENLLRTHRLVLDLQRHSAAALTALGPDYASAALALRAELCGLLLRFASLPGLRDRDGRPLADPETQRWLSEHVLPRSRPAATTPAAEADVDPAFWSELPARLRGDDREAALAEAQTRIDQALPQGPLPAQPGPRGGRPRRRRPSPRRPPLHRPRRRRRAPAHRSVGPPLLARCLAGAARSHHRRGQPAARDQALEQLSRLDAPTTAALLTELP</sequence>
<evidence type="ECO:0000313" key="3">
    <source>
        <dbReference type="EMBL" id="MCY1013061.1"/>
    </source>
</evidence>
<dbReference type="InterPro" id="IPR017739">
    <property type="entry name" value="T6SS-assoc_VCA0119"/>
</dbReference>
<feature type="compositionally biased region" description="Basic and acidic residues" evidence="1">
    <location>
        <begin position="443"/>
        <end position="463"/>
    </location>
</feature>
<dbReference type="NCBIfam" id="TIGR03362">
    <property type="entry name" value="VI_chp_7"/>
    <property type="match status" value="1"/>
</dbReference>
<organism evidence="3 4">
    <name type="scientific">Nannocystis pusilla</name>
    <dbReference type="NCBI Taxonomy" id="889268"/>
    <lineage>
        <taxon>Bacteria</taxon>
        <taxon>Pseudomonadati</taxon>
        <taxon>Myxococcota</taxon>
        <taxon>Polyangia</taxon>
        <taxon>Nannocystales</taxon>
        <taxon>Nannocystaceae</taxon>
        <taxon>Nannocystis</taxon>
    </lineage>
</organism>
<feature type="region of interest" description="Disordered" evidence="1">
    <location>
        <begin position="174"/>
        <end position="281"/>
    </location>
</feature>